<evidence type="ECO:0000313" key="1">
    <source>
        <dbReference type="EMBL" id="AWV88497.1"/>
    </source>
</evidence>
<proteinExistence type="predicted"/>
<dbReference type="PROSITE" id="PS51257">
    <property type="entry name" value="PROKAR_LIPOPROTEIN"/>
    <property type="match status" value="1"/>
</dbReference>
<name>A0A2Z4FHN2_9DELT</name>
<dbReference type="EMBL" id="CP030032">
    <property type="protein sequence ID" value="AWV88497.1"/>
    <property type="molecule type" value="Genomic_DNA"/>
</dbReference>
<organism evidence="1 2">
    <name type="scientific">Bradymonas sediminis</name>
    <dbReference type="NCBI Taxonomy" id="1548548"/>
    <lineage>
        <taxon>Bacteria</taxon>
        <taxon>Deltaproteobacteria</taxon>
        <taxon>Bradymonadales</taxon>
        <taxon>Bradymonadaceae</taxon>
        <taxon>Bradymonas</taxon>
    </lineage>
</organism>
<sequence>MKSPARIALILALLTGAVACNHTVSRALSRDHIGTKYARLQNYFAAADRVEEVPGDIRHDAVIDEAILASVGDGESCAQITLRTARIYDEPISQQQPSCIIDGQSVDAVADEEVVSVYDYTYAGRVETVAVSAVAADTFMGLSLTEPGEKIFRVVERQATVCCPTVAQSSIKFAFENERMDYNNLSYSTGFEWLLQ</sequence>
<accession>A0A2Z4FHN2</accession>
<keyword evidence="2" id="KW-1185">Reference proteome</keyword>
<dbReference type="RefSeq" id="WP_111332302.1">
    <property type="nucleotide sequence ID" value="NZ_CP030032.1"/>
</dbReference>
<dbReference type="AlphaFoldDB" id="A0A2Z4FHN2"/>
<reference evidence="1 2" key="1">
    <citation type="submission" date="2018-06" db="EMBL/GenBank/DDBJ databases">
        <title>Lujinxingia sediminis gen. nov. sp. nov., a new facultative anaerobic member of the class Deltaproteobacteria, and proposal of Lujinxingaceae fam. nov.</title>
        <authorList>
            <person name="Guo L.-Y."/>
            <person name="Li C.-M."/>
            <person name="Wang S."/>
            <person name="Du Z.-J."/>
        </authorList>
    </citation>
    <scope>NUCLEOTIDE SEQUENCE [LARGE SCALE GENOMIC DNA]</scope>
    <source>
        <strain evidence="1 2">FA350</strain>
    </source>
</reference>
<gene>
    <name evidence="1" type="ORF">DN745_03710</name>
</gene>
<evidence type="ECO:0000313" key="2">
    <source>
        <dbReference type="Proteomes" id="UP000249799"/>
    </source>
</evidence>
<dbReference type="OrthoDB" id="9920534at2"/>
<dbReference type="Proteomes" id="UP000249799">
    <property type="component" value="Chromosome"/>
</dbReference>
<dbReference type="KEGG" id="bsed:DN745_03710"/>
<protein>
    <submittedName>
        <fullName evidence="1">Uncharacterized protein</fullName>
    </submittedName>
</protein>